<keyword evidence="2" id="KW-1185">Reference proteome</keyword>
<dbReference type="InterPro" id="IPR008978">
    <property type="entry name" value="HSP20-like_chaperone"/>
</dbReference>
<organism evidence="1 2">
    <name type="scientific">Halobacillus alkaliphilus</name>
    <dbReference type="NCBI Taxonomy" id="396056"/>
    <lineage>
        <taxon>Bacteria</taxon>
        <taxon>Bacillati</taxon>
        <taxon>Bacillota</taxon>
        <taxon>Bacilli</taxon>
        <taxon>Bacillales</taxon>
        <taxon>Bacillaceae</taxon>
        <taxon>Halobacillus</taxon>
    </lineage>
</organism>
<gene>
    <name evidence="1" type="ORF">SAMN05216353_108113</name>
</gene>
<proteinExistence type="predicted"/>
<evidence type="ECO:0000313" key="1">
    <source>
        <dbReference type="EMBL" id="SFF77016.1"/>
    </source>
</evidence>
<dbReference type="AlphaFoldDB" id="A0A1I2LIX4"/>
<dbReference type="EMBL" id="FOOG01000008">
    <property type="protein sequence ID" value="SFF77016.1"/>
    <property type="molecule type" value="Genomic_DNA"/>
</dbReference>
<dbReference type="SUPFAM" id="SSF49764">
    <property type="entry name" value="HSP20-like chaperones"/>
    <property type="match status" value="1"/>
</dbReference>
<protein>
    <submittedName>
        <fullName evidence="1">Molecular chaperone IbpA, HSP20 family</fullName>
    </submittedName>
</protein>
<reference evidence="2" key="1">
    <citation type="submission" date="2016-10" db="EMBL/GenBank/DDBJ databases">
        <authorList>
            <person name="Varghese N."/>
            <person name="Submissions S."/>
        </authorList>
    </citation>
    <scope>NUCLEOTIDE SEQUENCE [LARGE SCALE GENOMIC DNA]</scope>
    <source>
        <strain evidence="2">FP5</strain>
    </source>
</reference>
<dbReference type="OrthoDB" id="2691949at2"/>
<accession>A0A1I2LIX4</accession>
<sequence>MKEFMKWFNPSDHDQHHGKPGLPFSNSMFDMANINKYVQQSIEDALKPTQHMFDSPHSTSNSKEHTGFDYEVVELMLYYIVQIRLPKETDMDALRLTLGNCKLYVEGIGEGKKTIPLPGQPSRRNISAQYSDGTIEVRLHKKREDYEKEIHVFY</sequence>
<name>A0A1I2LIX4_9BACI</name>
<dbReference type="Proteomes" id="UP000198897">
    <property type="component" value="Unassembled WGS sequence"/>
</dbReference>
<evidence type="ECO:0000313" key="2">
    <source>
        <dbReference type="Proteomes" id="UP000198897"/>
    </source>
</evidence>
<dbReference type="RefSeq" id="WP_089751352.1">
    <property type="nucleotide sequence ID" value="NZ_FOOG01000008.1"/>
</dbReference>